<sequence length="156" mass="17076">CEHNTCGDMCGRCCPGYLQKKWQATTAHNSFTCEYFTEGVNCNKCVFGYYRQDGVQWNDTMPCKPSSCDPSKHTGDCEEGTGKCYCQSRFQGNNCDQCAPGYYDPPECRKSKCAVDGTLDGTCLPENGQCPCKPGFGGTFCETCEPGFTNVTTGCK</sequence>
<feature type="non-terminal residue" evidence="7">
    <location>
        <position position="1"/>
    </location>
</feature>
<keyword evidence="1 3" id="KW-1015">Disulfide bond</keyword>
<comment type="caution">
    <text evidence="3">Lacks conserved residue(s) required for the propagation of feature annotation.</text>
</comment>
<keyword evidence="2 4" id="KW-0424">Laminin EGF-like domain</keyword>
<proteinExistence type="predicted"/>
<dbReference type="OrthoDB" id="10011303at2759"/>
<dbReference type="PANTHER" id="PTHR10574:SF406">
    <property type="entry name" value="LAMININ SUBUNIT ALPHA 5"/>
    <property type="match status" value="1"/>
</dbReference>
<dbReference type="CDD" id="cd00055">
    <property type="entry name" value="EGF_Lam"/>
    <property type="match status" value="2"/>
</dbReference>
<dbReference type="GO" id="GO:0009887">
    <property type="term" value="P:animal organ morphogenesis"/>
    <property type="evidence" value="ECO:0007669"/>
    <property type="project" value="TreeGrafter"/>
</dbReference>
<dbReference type="SUPFAM" id="SSF57196">
    <property type="entry name" value="EGF/Laminin"/>
    <property type="match status" value="2"/>
</dbReference>
<protein>
    <submittedName>
        <fullName evidence="7">Laminin EGF-like protein</fullName>
    </submittedName>
</protein>
<dbReference type="InterPro" id="IPR050440">
    <property type="entry name" value="Laminin/Netrin_ECM"/>
</dbReference>
<feature type="domain" description="EGF-like" evidence="5">
    <location>
        <begin position="104"/>
        <end position="142"/>
    </location>
</feature>
<dbReference type="Proteomes" id="UP000230423">
    <property type="component" value="Unassembled WGS sequence"/>
</dbReference>
<feature type="non-terminal residue" evidence="7">
    <location>
        <position position="156"/>
    </location>
</feature>
<dbReference type="GO" id="GO:0009888">
    <property type="term" value="P:tissue development"/>
    <property type="evidence" value="ECO:0007669"/>
    <property type="project" value="TreeGrafter"/>
</dbReference>
<dbReference type="PANTHER" id="PTHR10574">
    <property type="entry name" value="NETRIN/LAMININ-RELATED"/>
    <property type="match status" value="1"/>
</dbReference>
<feature type="domain" description="Laminin EGF-like" evidence="6">
    <location>
        <begin position="112"/>
        <end position="156"/>
    </location>
</feature>
<feature type="disulfide bond" evidence="3">
    <location>
        <begin position="113"/>
        <end position="130"/>
    </location>
</feature>
<organism evidence="7 8">
    <name type="scientific">Teladorsagia circumcincta</name>
    <name type="common">Brown stomach worm</name>
    <name type="synonym">Ostertagia circumcincta</name>
    <dbReference type="NCBI Taxonomy" id="45464"/>
    <lineage>
        <taxon>Eukaryota</taxon>
        <taxon>Metazoa</taxon>
        <taxon>Ecdysozoa</taxon>
        <taxon>Nematoda</taxon>
        <taxon>Chromadorea</taxon>
        <taxon>Rhabditida</taxon>
        <taxon>Rhabditina</taxon>
        <taxon>Rhabditomorpha</taxon>
        <taxon>Strongyloidea</taxon>
        <taxon>Trichostrongylidae</taxon>
        <taxon>Teladorsagia</taxon>
    </lineage>
</organism>
<dbReference type="GO" id="GO:0005201">
    <property type="term" value="F:extracellular matrix structural constituent"/>
    <property type="evidence" value="ECO:0007669"/>
    <property type="project" value="TreeGrafter"/>
</dbReference>
<dbReference type="InterPro" id="IPR002049">
    <property type="entry name" value="LE_dom"/>
</dbReference>
<evidence type="ECO:0000313" key="7">
    <source>
        <dbReference type="EMBL" id="PIO60511.1"/>
    </source>
</evidence>
<accession>A0A2G9TR92</accession>
<name>A0A2G9TR92_TELCI</name>
<dbReference type="Pfam" id="PF00053">
    <property type="entry name" value="EGF_laminin"/>
    <property type="match status" value="2"/>
</dbReference>
<dbReference type="EMBL" id="KZ355287">
    <property type="protein sequence ID" value="PIO60511.1"/>
    <property type="molecule type" value="Genomic_DNA"/>
</dbReference>
<gene>
    <name evidence="7" type="ORF">TELCIR_17991</name>
</gene>
<dbReference type="InterPro" id="IPR000742">
    <property type="entry name" value="EGF"/>
</dbReference>
<dbReference type="PROSITE" id="PS00022">
    <property type="entry name" value="EGF_1"/>
    <property type="match status" value="2"/>
</dbReference>
<evidence type="ECO:0000259" key="6">
    <source>
        <dbReference type="PROSITE" id="PS50027"/>
    </source>
</evidence>
<evidence type="ECO:0000256" key="1">
    <source>
        <dbReference type="ARBA" id="ARBA00023157"/>
    </source>
</evidence>
<keyword evidence="3" id="KW-0245">EGF-like domain</keyword>
<evidence type="ECO:0000259" key="5">
    <source>
        <dbReference type="PROSITE" id="PS50026"/>
    </source>
</evidence>
<evidence type="ECO:0000313" key="8">
    <source>
        <dbReference type="Proteomes" id="UP000230423"/>
    </source>
</evidence>
<dbReference type="PROSITE" id="PS50027">
    <property type="entry name" value="EGF_LAM_2"/>
    <property type="match status" value="1"/>
</dbReference>
<feature type="disulfide bond" evidence="3">
    <location>
        <begin position="132"/>
        <end position="141"/>
    </location>
</feature>
<evidence type="ECO:0000256" key="2">
    <source>
        <dbReference type="ARBA" id="ARBA00023292"/>
    </source>
</evidence>
<dbReference type="GO" id="GO:0007411">
    <property type="term" value="P:axon guidance"/>
    <property type="evidence" value="ECO:0007669"/>
    <property type="project" value="TreeGrafter"/>
</dbReference>
<dbReference type="GO" id="GO:0005604">
    <property type="term" value="C:basement membrane"/>
    <property type="evidence" value="ECO:0007669"/>
    <property type="project" value="TreeGrafter"/>
</dbReference>
<evidence type="ECO:0000256" key="4">
    <source>
        <dbReference type="PROSITE-ProRule" id="PRU00460"/>
    </source>
</evidence>
<reference evidence="7 8" key="1">
    <citation type="submission" date="2015-09" db="EMBL/GenBank/DDBJ databases">
        <title>Draft genome of the parasitic nematode Teladorsagia circumcincta isolate WARC Sus (inbred).</title>
        <authorList>
            <person name="Mitreva M."/>
        </authorList>
    </citation>
    <scope>NUCLEOTIDE SEQUENCE [LARGE SCALE GENOMIC DNA]</scope>
    <source>
        <strain evidence="7 8">S</strain>
    </source>
</reference>
<dbReference type="Gene3D" id="2.10.25.10">
    <property type="entry name" value="Laminin"/>
    <property type="match status" value="3"/>
</dbReference>
<dbReference type="AlphaFoldDB" id="A0A2G9TR92"/>
<dbReference type="PROSITE" id="PS50026">
    <property type="entry name" value="EGF_3"/>
    <property type="match status" value="1"/>
</dbReference>
<dbReference type="PRINTS" id="PR00011">
    <property type="entry name" value="EGFLAMININ"/>
</dbReference>
<dbReference type="SMART" id="SM00180">
    <property type="entry name" value="EGF_Lam"/>
    <property type="match status" value="2"/>
</dbReference>
<evidence type="ECO:0000256" key="3">
    <source>
        <dbReference type="PROSITE-ProRule" id="PRU00076"/>
    </source>
</evidence>
<dbReference type="PROSITE" id="PS01248">
    <property type="entry name" value="EGF_LAM_1"/>
    <property type="match status" value="2"/>
</dbReference>
<keyword evidence="8" id="KW-1185">Reference proteome</keyword>